<sequence>MIPNDETLMAYADGELPPGERAGVEAALAADPSLAARVERLRRQRLQLRQAYDDVLDEPVPPALLAALDAPAGAAAPREAARRAPRPAWPRWRSGLALAAALVLGIALGRGFLAPAPMFVADAAGLQAAGPLRDALDRRLASETAAGPVRLPLSFRTGAGQYCRAFVLARQRQAGLACRDAGGWRINVLEDTAGGDDAQGLRMAGSTLPPALLQAIDARIAGESLDAQGERQARDARWR</sequence>
<proteinExistence type="predicted"/>
<dbReference type="InterPro" id="IPR041916">
    <property type="entry name" value="Anti_sigma_zinc_sf"/>
</dbReference>
<dbReference type="EMBL" id="BNBA01000004">
    <property type="protein sequence ID" value="GHH49056.1"/>
    <property type="molecule type" value="Genomic_DNA"/>
</dbReference>
<evidence type="ECO:0000259" key="2">
    <source>
        <dbReference type="Pfam" id="PF13490"/>
    </source>
</evidence>
<organism evidence="3 4">
    <name type="scientific">Xanthomonas boreopolis</name>
    <dbReference type="NCBI Taxonomy" id="86183"/>
    <lineage>
        <taxon>Bacteria</taxon>
        <taxon>Pseudomonadati</taxon>
        <taxon>Pseudomonadota</taxon>
        <taxon>Gammaproteobacteria</taxon>
        <taxon>Lysobacterales</taxon>
        <taxon>Lysobacteraceae</taxon>
        <taxon>Xanthomonas</taxon>
    </lineage>
</organism>
<feature type="domain" description="Putative zinc-finger" evidence="2">
    <location>
        <begin position="8"/>
        <end position="29"/>
    </location>
</feature>
<keyword evidence="1" id="KW-1133">Transmembrane helix</keyword>
<keyword evidence="4" id="KW-1185">Reference proteome</keyword>
<dbReference type="Pfam" id="PF13490">
    <property type="entry name" value="zf-HC2"/>
    <property type="match status" value="1"/>
</dbReference>
<dbReference type="Proteomes" id="UP000623958">
    <property type="component" value="Unassembled WGS sequence"/>
</dbReference>
<reference evidence="3" key="2">
    <citation type="submission" date="2020-09" db="EMBL/GenBank/DDBJ databases">
        <authorList>
            <person name="Sun Q."/>
            <person name="Ohkuma M."/>
        </authorList>
    </citation>
    <scope>NUCLEOTIDE SEQUENCE</scope>
    <source>
        <strain evidence="3">JCM 13306</strain>
    </source>
</reference>
<dbReference type="AlphaFoldDB" id="A0A919F5M1"/>
<keyword evidence="1" id="KW-0812">Transmembrane</keyword>
<evidence type="ECO:0000313" key="4">
    <source>
        <dbReference type="Proteomes" id="UP000623958"/>
    </source>
</evidence>
<keyword evidence="1" id="KW-0472">Membrane</keyword>
<comment type="caution">
    <text evidence="3">The sequence shown here is derived from an EMBL/GenBank/DDBJ whole genome shotgun (WGS) entry which is preliminary data.</text>
</comment>
<evidence type="ECO:0000313" key="3">
    <source>
        <dbReference type="EMBL" id="GHH49056.1"/>
    </source>
</evidence>
<protein>
    <recommendedName>
        <fullName evidence="2">Putative zinc-finger domain-containing protein</fullName>
    </recommendedName>
</protein>
<feature type="transmembrane region" description="Helical" evidence="1">
    <location>
        <begin position="92"/>
        <end position="113"/>
    </location>
</feature>
<accession>A0A919F5M1</accession>
<evidence type="ECO:0000256" key="1">
    <source>
        <dbReference type="SAM" id="Phobius"/>
    </source>
</evidence>
<name>A0A919F5M1_9XANT</name>
<reference evidence="3" key="1">
    <citation type="journal article" date="2014" name="Int. J. Syst. Evol. Microbiol.">
        <title>Complete genome sequence of Corynebacterium casei LMG S-19264T (=DSM 44701T), isolated from a smear-ripened cheese.</title>
        <authorList>
            <consortium name="US DOE Joint Genome Institute (JGI-PGF)"/>
            <person name="Walter F."/>
            <person name="Albersmeier A."/>
            <person name="Kalinowski J."/>
            <person name="Ruckert C."/>
        </authorList>
    </citation>
    <scope>NUCLEOTIDE SEQUENCE</scope>
    <source>
        <strain evidence="3">JCM 13306</strain>
    </source>
</reference>
<dbReference type="RefSeq" id="WP_434025887.1">
    <property type="nucleotide sequence ID" value="NZ_BNBA01000004.1"/>
</dbReference>
<dbReference type="Gene3D" id="1.10.10.1320">
    <property type="entry name" value="Anti-sigma factor, zinc-finger domain"/>
    <property type="match status" value="1"/>
</dbReference>
<gene>
    <name evidence="3" type="ORF">GCM10009090_07960</name>
</gene>
<dbReference type="InterPro" id="IPR027383">
    <property type="entry name" value="Znf_put"/>
</dbReference>